<comment type="caution">
    <text evidence="4">The sequence shown here is derived from an EMBL/GenBank/DDBJ whole genome shotgun (WGS) entry which is preliminary data.</text>
</comment>
<keyword evidence="5" id="KW-1185">Reference proteome</keyword>
<evidence type="ECO:0000313" key="4">
    <source>
        <dbReference type="EMBL" id="MBT1690720.1"/>
    </source>
</evidence>
<evidence type="ECO:0000259" key="3">
    <source>
        <dbReference type="Pfam" id="PF25087"/>
    </source>
</evidence>
<dbReference type="PANTHER" id="PTHR43584">
    <property type="entry name" value="NUCLEOTIDYL TRANSFERASE"/>
    <property type="match status" value="1"/>
</dbReference>
<evidence type="ECO:0000256" key="2">
    <source>
        <dbReference type="ARBA" id="ARBA00023315"/>
    </source>
</evidence>
<dbReference type="Proteomes" id="UP001319180">
    <property type="component" value="Unassembled WGS sequence"/>
</dbReference>
<accession>A0AAP2DH38</accession>
<dbReference type="AlphaFoldDB" id="A0AAP2DH38"/>
<dbReference type="Pfam" id="PF25087">
    <property type="entry name" value="GMPPB_C"/>
    <property type="match status" value="1"/>
</dbReference>
<keyword evidence="2" id="KW-0012">Acyltransferase</keyword>
<proteinExistence type="predicted"/>
<dbReference type="RefSeq" id="WP_254094443.1">
    <property type="nucleotide sequence ID" value="NZ_JAHESC010000082.1"/>
</dbReference>
<dbReference type="EMBL" id="JAHESC010000082">
    <property type="protein sequence ID" value="MBT1690720.1"/>
    <property type="molecule type" value="Genomic_DNA"/>
</dbReference>
<protein>
    <submittedName>
        <fullName evidence="4">LpxA family transferase</fullName>
    </submittedName>
</protein>
<sequence length="208" mass="22415">MSPDMLRLSDYVARFNTLFPDLSHLLPWQVVAAAAEILSDKIRMLGDDYSVQGQVAIHKDARVEEHVILKGPVIISAGCFIGAHAYIRNGVYIGEKTSIGPGCEVKSSFIMPGAALAHFNFAGDSIVGTGVNMEAGAIIANHYNERTDKLIDVMLQGHRYATGMTKFGALVGDDTKIGANAVLSPGTILTPRSIVRRLELVEQVTYTA</sequence>
<gene>
    <name evidence="4" type="ORF">KK078_29415</name>
</gene>
<dbReference type="InterPro" id="IPR011004">
    <property type="entry name" value="Trimer_LpxA-like_sf"/>
</dbReference>
<evidence type="ECO:0000256" key="1">
    <source>
        <dbReference type="ARBA" id="ARBA00022679"/>
    </source>
</evidence>
<name>A0AAP2DH38_9BACT</name>
<reference evidence="4 5" key="1">
    <citation type="submission" date="2021-05" db="EMBL/GenBank/DDBJ databases">
        <title>A Polyphasic approach of four new species of the genus Ohtaekwangia: Ohtaekwangia histidinii sp. nov., Ohtaekwangia cretensis sp. nov., Ohtaekwangia indiensis sp. nov., Ohtaekwangia reichenbachii sp. nov. from diverse environment.</title>
        <authorList>
            <person name="Octaviana S."/>
        </authorList>
    </citation>
    <scope>NUCLEOTIDE SEQUENCE [LARGE SCALE GENOMIC DNA]</scope>
    <source>
        <strain evidence="4 5">PWU37</strain>
    </source>
</reference>
<organism evidence="4 5">
    <name type="scientific">Dawidia soli</name>
    <dbReference type="NCBI Taxonomy" id="2782352"/>
    <lineage>
        <taxon>Bacteria</taxon>
        <taxon>Pseudomonadati</taxon>
        <taxon>Bacteroidota</taxon>
        <taxon>Cytophagia</taxon>
        <taxon>Cytophagales</taxon>
        <taxon>Chryseotaleaceae</taxon>
        <taxon>Dawidia</taxon>
    </lineage>
</organism>
<dbReference type="PANTHER" id="PTHR43584:SF8">
    <property type="entry name" value="N-ACETYLMURAMATE ALPHA-1-PHOSPHATE URIDYLYLTRANSFERASE"/>
    <property type="match status" value="1"/>
</dbReference>
<evidence type="ECO:0000313" key="5">
    <source>
        <dbReference type="Proteomes" id="UP001319180"/>
    </source>
</evidence>
<dbReference type="InterPro" id="IPR056729">
    <property type="entry name" value="GMPPB_C"/>
</dbReference>
<dbReference type="Gene3D" id="2.160.10.10">
    <property type="entry name" value="Hexapeptide repeat proteins"/>
    <property type="match status" value="1"/>
</dbReference>
<feature type="domain" description="Mannose-1-phosphate guanyltransferase C-terminal" evidence="3">
    <location>
        <begin position="70"/>
        <end position="196"/>
    </location>
</feature>
<dbReference type="GO" id="GO:0016779">
    <property type="term" value="F:nucleotidyltransferase activity"/>
    <property type="evidence" value="ECO:0007669"/>
    <property type="project" value="UniProtKB-ARBA"/>
</dbReference>
<keyword evidence="1 4" id="KW-0808">Transferase</keyword>
<dbReference type="GO" id="GO:0016746">
    <property type="term" value="F:acyltransferase activity"/>
    <property type="evidence" value="ECO:0007669"/>
    <property type="project" value="UniProtKB-KW"/>
</dbReference>
<dbReference type="InterPro" id="IPR050065">
    <property type="entry name" value="GlmU-like"/>
</dbReference>
<dbReference type="SUPFAM" id="SSF51161">
    <property type="entry name" value="Trimeric LpxA-like enzymes"/>
    <property type="match status" value="1"/>
</dbReference>